<comment type="caution">
    <text evidence="3">The sequence shown here is derived from an EMBL/GenBank/DDBJ whole genome shotgun (WGS) entry which is preliminary data.</text>
</comment>
<dbReference type="InterPro" id="IPR013736">
    <property type="entry name" value="Xaa-Pro_dipept_C"/>
</dbReference>
<dbReference type="GO" id="GO:0016787">
    <property type="term" value="F:hydrolase activity"/>
    <property type="evidence" value="ECO:0007669"/>
    <property type="project" value="UniProtKB-KW"/>
</dbReference>
<dbReference type="Pfam" id="PF02129">
    <property type="entry name" value="Peptidase_S15"/>
    <property type="match status" value="1"/>
</dbReference>
<evidence type="ECO:0000313" key="3">
    <source>
        <dbReference type="EMBL" id="MCV2868869.1"/>
    </source>
</evidence>
<dbReference type="NCBIfam" id="TIGR00976">
    <property type="entry name" value="CocE_NonD"/>
    <property type="match status" value="1"/>
</dbReference>
<keyword evidence="1 3" id="KW-0378">Hydrolase</keyword>
<dbReference type="EMBL" id="JAOWKY010000002">
    <property type="protein sequence ID" value="MCV2868869.1"/>
    <property type="molecule type" value="Genomic_DNA"/>
</dbReference>
<protein>
    <submittedName>
        <fullName evidence="3">CocE/NonD family hydrolase</fullName>
    </submittedName>
</protein>
<dbReference type="Gene3D" id="2.60.120.260">
    <property type="entry name" value="Galactose-binding domain-like"/>
    <property type="match status" value="1"/>
</dbReference>
<dbReference type="Gene3D" id="3.40.50.1820">
    <property type="entry name" value="alpha/beta hydrolase"/>
    <property type="match status" value="1"/>
</dbReference>
<dbReference type="SUPFAM" id="SSF53474">
    <property type="entry name" value="alpha/beta-Hydrolases"/>
    <property type="match status" value="1"/>
</dbReference>
<dbReference type="InterPro" id="IPR050585">
    <property type="entry name" value="Xaa-Pro_dipeptidyl-ppase/CocE"/>
</dbReference>
<dbReference type="InterPro" id="IPR029058">
    <property type="entry name" value="AB_hydrolase_fold"/>
</dbReference>
<dbReference type="PANTHER" id="PTHR43056:SF10">
    <property type="entry name" value="COCE_NOND FAMILY, PUTATIVE (AFU_ORTHOLOGUE AFUA_7G00600)-RELATED"/>
    <property type="match status" value="1"/>
</dbReference>
<sequence>MTVQSDYPHAIEEILHTEIPMPDGCRLGARIWRPKDAARNPVPAILEYLPYRKNDFTAARDATMQPYLAGHGYAVVRLDLRGAGDSEGVMADEYLPQEQQDGYDAIEWIARQPWCDGNVGMIGISWGGFNGLQVAALQPPSLKTIITLCSTDDRYADDVHYMGGCVLSEQMTWAAVMFARNTLAPDPANVGDRWRDMWHERLEGSGLWVKNWFEHQTRDDFWKQGSVCEDWSRIKIPVYAVSGWADGYCRAVFRLMEHLQGPKKGLVGPWAHRYPHIGQPDPAMHFLKEELRWWDHWLKGRDTGIMDEPPLRLYIQDSVPPAGWYAERPGRWVAEPSWPSPNIHRTPFHLGADGSLGREKSMKAGPLAHSSPLWVGMGSGKWCGYSNPGDAPVDQRRDDAGSLCFDTAPLQAPMEFAGDANVHLRVSVDRPVAQLAARTCDVDPEGRSTRVSFGVLNLTHRDSDEFPEPLEPGKVYDVVIPMKHVAQQIPEGHRLRLAISTSYFPMIWPAPEKVTVTVHPEGSHLELPLRAPSPLDDTLDPYEPAVTAPPLAREVIAEGENHVRIEEDAATGAHTMTIASGAGKVRILGNDITMEEQGYERHSVSAEDPDSARGTSECVIGLSRGDWHTRSETWTELTVDRDAFMIRAKMIVWEGDTVVAKREWDEKIPRQLV</sequence>
<dbReference type="InterPro" id="IPR005674">
    <property type="entry name" value="CocE/Ser_esterase"/>
</dbReference>
<dbReference type="Proteomes" id="UP001652542">
    <property type="component" value="Unassembled WGS sequence"/>
</dbReference>
<evidence type="ECO:0000256" key="1">
    <source>
        <dbReference type="ARBA" id="ARBA00022801"/>
    </source>
</evidence>
<dbReference type="SUPFAM" id="SSF49785">
    <property type="entry name" value="Galactose-binding domain-like"/>
    <property type="match status" value="1"/>
</dbReference>
<name>A0ABT2ZCN1_9RHOB</name>
<dbReference type="PANTHER" id="PTHR43056">
    <property type="entry name" value="PEPTIDASE S9 PROLYL OLIGOPEPTIDASE"/>
    <property type="match status" value="1"/>
</dbReference>
<dbReference type="InterPro" id="IPR008979">
    <property type="entry name" value="Galactose-bd-like_sf"/>
</dbReference>
<dbReference type="Gene3D" id="1.10.3020.10">
    <property type="entry name" value="alpha-amino acid ester hydrolase ( Helical cap domain)"/>
    <property type="match status" value="1"/>
</dbReference>
<evidence type="ECO:0000313" key="4">
    <source>
        <dbReference type="Proteomes" id="UP001652542"/>
    </source>
</evidence>
<proteinExistence type="predicted"/>
<evidence type="ECO:0000259" key="2">
    <source>
        <dbReference type="SMART" id="SM00939"/>
    </source>
</evidence>
<dbReference type="Pfam" id="PF08530">
    <property type="entry name" value="PepX_C"/>
    <property type="match status" value="1"/>
</dbReference>
<dbReference type="SMART" id="SM00939">
    <property type="entry name" value="PepX_C"/>
    <property type="match status" value="1"/>
</dbReference>
<gene>
    <name evidence="3" type="ORF">OEW28_09535</name>
</gene>
<dbReference type="RefSeq" id="WP_263734533.1">
    <property type="nucleotide sequence ID" value="NZ_JAOWKY010000002.1"/>
</dbReference>
<organism evidence="3 4">
    <name type="scientific">Albidovulum marisflavi</name>
    <dbReference type="NCBI Taxonomy" id="2984159"/>
    <lineage>
        <taxon>Bacteria</taxon>
        <taxon>Pseudomonadati</taxon>
        <taxon>Pseudomonadota</taxon>
        <taxon>Alphaproteobacteria</taxon>
        <taxon>Rhodobacterales</taxon>
        <taxon>Paracoccaceae</taxon>
        <taxon>Albidovulum</taxon>
    </lineage>
</organism>
<keyword evidence="4" id="KW-1185">Reference proteome</keyword>
<reference evidence="3 4" key="1">
    <citation type="submission" date="2022-10" db="EMBL/GenBank/DDBJ databases">
        <title>Defluviimonas sp. nov., isolated from ocean surface water.</title>
        <authorList>
            <person name="He W."/>
            <person name="Wang L."/>
            <person name="Zhang D.-F."/>
        </authorList>
    </citation>
    <scope>NUCLEOTIDE SEQUENCE [LARGE SCALE GENOMIC DNA]</scope>
    <source>
        <strain evidence="3 4">WL0002</strain>
    </source>
</reference>
<dbReference type="InterPro" id="IPR000383">
    <property type="entry name" value="Xaa-Pro-like_dom"/>
</dbReference>
<accession>A0ABT2ZCN1</accession>
<feature type="domain" description="Xaa-Pro dipeptidyl-peptidase C-terminal" evidence="2">
    <location>
        <begin position="291"/>
        <end position="547"/>
    </location>
</feature>